<evidence type="ECO:0000256" key="3">
    <source>
        <dbReference type="ARBA" id="ARBA00022679"/>
    </source>
</evidence>
<accession>A0AAE3EKG8</accession>
<proteinExistence type="inferred from homology"/>
<comment type="caution">
    <text evidence="6">The sequence shown here is derived from an EMBL/GenBank/DDBJ whole genome shotgun (WGS) entry which is preliminary data.</text>
</comment>
<dbReference type="InterPro" id="IPR028345">
    <property type="entry name" value="Antibiotic_NAT-like"/>
</dbReference>
<keyword evidence="5" id="KW-0046">Antibiotic resistance</keyword>
<dbReference type="EC" id="2.3.1.-" evidence="5"/>
<organism evidence="6 7">
    <name type="scientific">Teretinema zuelzerae</name>
    <dbReference type="NCBI Taxonomy" id="156"/>
    <lineage>
        <taxon>Bacteria</taxon>
        <taxon>Pseudomonadati</taxon>
        <taxon>Spirochaetota</taxon>
        <taxon>Spirochaetia</taxon>
        <taxon>Spirochaetales</taxon>
        <taxon>Treponemataceae</taxon>
        <taxon>Teretinema</taxon>
    </lineage>
</organism>
<gene>
    <name evidence="6" type="ORF">K7J14_15435</name>
</gene>
<dbReference type="AlphaFoldDB" id="A0AAE3EKG8"/>
<keyword evidence="7" id="KW-1185">Reference proteome</keyword>
<evidence type="ECO:0000256" key="4">
    <source>
        <dbReference type="ARBA" id="ARBA00023315"/>
    </source>
</evidence>
<dbReference type="GO" id="GO:0046677">
    <property type="term" value="P:response to antibiotic"/>
    <property type="evidence" value="ECO:0007669"/>
    <property type="project" value="UniProtKB-KW"/>
</dbReference>
<evidence type="ECO:0000256" key="5">
    <source>
        <dbReference type="RuleBase" id="RU365031"/>
    </source>
</evidence>
<dbReference type="Pfam" id="PF02522">
    <property type="entry name" value="Antibiotic_NAT"/>
    <property type="match status" value="1"/>
</dbReference>
<keyword evidence="3 5" id="KW-0808">Transferase</keyword>
<evidence type="ECO:0000313" key="6">
    <source>
        <dbReference type="EMBL" id="MCD1656092.1"/>
    </source>
</evidence>
<dbReference type="PANTHER" id="PTHR11104">
    <property type="entry name" value="AMINOGLYCOSIDE N3-ACETYLTRANSFERASE"/>
    <property type="match status" value="1"/>
</dbReference>
<dbReference type="PANTHER" id="PTHR11104:SF0">
    <property type="entry name" value="SPBETA PROPHAGE-DERIVED AMINOGLYCOSIDE N(3')-ACETYLTRANSFERASE-LIKE PROTEIN YOKD"/>
    <property type="match status" value="1"/>
</dbReference>
<evidence type="ECO:0000256" key="1">
    <source>
        <dbReference type="ARBA" id="ARBA00006383"/>
    </source>
</evidence>
<dbReference type="RefSeq" id="WP_230758484.1">
    <property type="nucleotide sequence ID" value="NZ_JAINWA010000003.1"/>
</dbReference>
<protein>
    <recommendedName>
        <fullName evidence="2 5">Aminoglycoside N(3)-acetyltransferase</fullName>
        <ecNumber evidence="5">2.3.1.-</ecNumber>
    </recommendedName>
</protein>
<comment type="catalytic activity">
    <reaction evidence="5">
        <text>a 2-deoxystreptamine antibiotic + acetyl-CoA = an N(3)-acetyl-2-deoxystreptamine antibiotic + CoA + H(+)</text>
        <dbReference type="Rhea" id="RHEA:12665"/>
        <dbReference type="ChEBI" id="CHEBI:15378"/>
        <dbReference type="ChEBI" id="CHEBI:57287"/>
        <dbReference type="ChEBI" id="CHEBI:57288"/>
        <dbReference type="ChEBI" id="CHEBI:57921"/>
        <dbReference type="ChEBI" id="CHEBI:77452"/>
        <dbReference type="EC" id="2.3.1.81"/>
    </reaction>
</comment>
<sequence>MSIEVHSSMKSIGDNSYDANSIISDLKNIITSDGSIVMPAFPLSKCLPLTQHDLSLGIKKKCRWLDENHDERTDMGIIADIFSKNSETLKGTGQHRMAVWGKNSVKYIENLMNFIDDNGYGLLIGVDIRRLTAMHYVEGNIPNDIWPKLFTPMNEEIQKIYNQNEYFIVTDLVPKYTKGWLKIQAMAEKKGLLKKGKIGNADSMFFNVKEIVSIYENELKHNINKLFNI</sequence>
<keyword evidence="4 5" id="KW-0012">Acyltransferase</keyword>
<dbReference type="InterPro" id="IPR003679">
    <property type="entry name" value="Amioglycoside_AcTrfase"/>
</dbReference>
<reference evidence="6" key="1">
    <citation type="submission" date="2021-08" db="EMBL/GenBank/DDBJ databases">
        <title>Comparative analyses of Brucepasteria parasyntrophica and Teretinema zuelzerae.</title>
        <authorList>
            <person name="Song Y."/>
            <person name="Brune A."/>
        </authorList>
    </citation>
    <scope>NUCLEOTIDE SEQUENCE</scope>
    <source>
        <strain evidence="6">DSM 1903</strain>
    </source>
</reference>
<dbReference type="EMBL" id="JAINWA010000003">
    <property type="protein sequence ID" value="MCD1656092.1"/>
    <property type="molecule type" value="Genomic_DNA"/>
</dbReference>
<comment type="similarity">
    <text evidence="1 5">Belongs to the antibiotic N-acetyltransferase family.</text>
</comment>
<dbReference type="Proteomes" id="UP001198163">
    <property type="component" value="Unassembled WGS sequence"/>
</dbReference>
<evidence type="ECO:0000313" key="7">
    <source>
        <dbReference type="Proteomes" id="UP001198163"/>
    </source>
</evidence>
<dbReference type="SUPFAM" id="SSF110710">
    <property type="entry name" value="TTHA0583/YokD-like"/>
    <property type="match status" value="1"/>
</dbReference>
<dbReference type="GO" id="GO:0046353">
    <property type="term" value="F:aminoglycoside 3-N-acetyltransferase activity"/>
    <property type="evidence" value="ECO:0007669"/>
    <property type="project" value="UniProtKB-EC"/>
</dbReference>
<name>A0AAE3EKG8_9SPIR</name>
<evidence type="ECO:0000256" key="2">
    <source>
        <dbReference type="ARBA" id="ARBA00012882"/>
    </source>
</evidence>